<dbReference type="Proteomes" id="UP000019681">
    <property type="component" value="Unassembled WGS sequence"/>
</dbReference>
<accession>A0A017RXS3</accession>
<dbReference type="AlphaFoldDB" id="A0A017RXS3"/>
<dbReference type="Pfam" id="PF22007">
    <property type="entry name" value="DUF6930"/>
    <property type="match status" value="1"/>
</dbReference>
<name>A0A017RXS3_9CLOT</name>
<proteinExistence type="predicted"/>
<comment type="caution">
    <text evidence="3">The sequence shown here is derived from an EMBL/GenBank/DDBJ whole genome shotgun (WGS) entry which is preliminary data.</text>
</comment>
<reference evidence="3 4" key="1">
    <citation type="journal article" date="2014" name="Genome Announc.">
        <title>Draft Genome Sequence of Fervidicella metallireducens Strain AeBT, an Iron-Reducing Thermoanaerobe from the Great Artesian Basin.</title>
        <authorList>
            <person name="Patel B.K."/>
        </authorList>
    </citation>
    <scope>NUCLEOTIDE SEQUENCE [LARGE SCALE GENOMIC DNA]</scope>
    <source>
        <strain evidence="3 4">AeB</strain>
    </source>
</reference>
<dbReference type="EMBL" id="AZQP01000003">
    <property type="protein sequence ID" value="EYE89533.1"/>
    <property type="molecule type" value="Genomic_DNA"/>
</dbReference>
<dbReference type="RefSeq" id="WP_035377580.1">
    <property type="nucleotide sequence ID" value="NZ_AZQP01000003.1"/>
</dbReference>
<dbReference type="Pfam" id="PF23988">
    <property type="entry name" value="DUF7309"/>
    <property type="match status" value="1"/>
</dbReference>
<gene>
    <name evidence="3" type="ORF">Q428_01720</name>
</gene>
<feature type="domain" description="DUF7309" evidence="2">
    <location>
        <begin position="10"/>
        <end position="177"/>
    </location>
</feature>
<feature type="domain" description="DUF6930" evidence="1">
    <location>
        <begin position="211"/>
        <end position="330"/>
    </location>
</feature>
<dbReference type="InterPro" id="IPR055733">
    <property type="entry name" value="DUF7309"/>
</dbReference>
<evidence type="ECO:0008006" key="5">
    <source>
        <dbReference type="Google" id="ProtNLM"/>
    </source>
</evidence>
<evidence type="ECO:0000313" key="3">
    <source>
        <dbReference type="EMBL" id="EYE89533.1"/>
    </source>
</evidence>
<dbReference type="STRING" id="1403537.Q428_01720"/>
<evidence type="ECO:0000259" key="2">
    <source>
        <dbReference type="Pfam" id="PF23988"/>
    </source>
</evidence>
<dbReference type="OrthoDB" id="9801392at2"/>
<keyword evidence="4" id="KW-1185">Reference proteome</keyword>
<evidence type="ECO:0000259" key="1">
    <source>
        <dbReference type="Pfam" id="PF22007"/>
    </source>
</evidence>
<organism evidence="3 4">
    <name type="scientific">Fervidicella metallireducens AeB</name>
    <dbReference type="NCBI Taxonomy" id="1403537"/>
    <lineage>
        <taxon>Bacteria</taxon>
        <taxon>Bacillati</taxon>
        <taxon>Bacillota</taxon>
        <taxon>Clostridia</taxon>
        <taxon>Eubacteriales</taxon>
        <taxon>Clostridiaceae</taxon>
        <taxon>Fervidicella</taxon>
    </lineage>
</organism>
<evidence type="ECO:0000313" key="4">
    <source>
        <dbReference type="Proteomes" id="UP000019681"/>
    </source>
</evidence>
<dbReference type="InterPro" id="IPR054216">
    <property type="entry name" value="DUF6930"/>
</dbReference>
<protein>
    <recommendedName>
        <fullName evidence="5">Integrase catalytic domain-containing protein</fullName>
    </recommendedName>
</protein>
<sequence length="336" mass="39404">MRTEATLEEWKDLYDIAIRLKEMKPWEELWDMDLITILPYGKDEPCICSVMGRGGEFFGIGAYIGINAIHNFFVMANSHDVPSHQLIRYQNNVMCNFGNRDELTKKELNIIKELGLKFRGKNNWIYFRVFETGYAPYMPDRNEVLELTDILKHLYMAIEALHKGLKIDFENGKTLMRRFDEQSNSWINYEMPVFMPEVQYPVPALEDQLLIKKLKKQPSNNCILELDIAYLNSTINDRTYDKPLIPRLCILADKRSGMLLSQVMVTPEDDEVNIVFGTIINYILQREKPKQIIVRDTYMFSILLDLCKQVGIDIIQSGQLQAIDEFVESFYEYMRF</sequence>